<sequence length="56" mass="6613">VLLEEGDEVEVSFEMKVEGQIKECGAHLLYYEEVKEIKQYRDTLLCCWDSNYPLLL</sequence>
<comment type="caution">
    <text evidence="1">The sequence shown here is derived from an EMBL/GenBank/DDBJ whole genome shotgun (WGS) entry which is preliminary data.</text>
</comment>
<proteinExistence type="predicted"/>
<protein>
    <submittedName>
        <fullName evidence="1">Uncharacterized protein</fullName>
    </submittedName>
</protein>
<reference evidence="1 2" key="1">
    <citation type="submission" date="2024-02" db="EMBL/GenBank/DDBJ databases">
        <authorList>
            <person name="Vignale AGUSTIN F."/>
            <person name="Sosa J E."/>
            <person name="Modenutti C."/>
        </authorList>
    </citation>
    <scope>NUCLEOTIDE SEQUENCE [LARGE SCALE GENOMIC DNA]</scope>
</reference>
<organism evidence="1 2">
    <name type="scientific">Ilex paraguariensis</name>
    <name type="common">yerba mate</name>
    <dbReference type="NCBI Taxonomy" id="185542"/>
    <lineage>
        <taxon>Eukaryota</taxon>
        <taxon>Viridiplantae</taxon>
        <taxon>Streptophyta</taxon>
        <taxon>Embryophyta</taxon>
        <taxon>Tracheophyta</taxon>
        <taxon>Spermatophyta</taxon>
        <taxon>Magnoliopsida</taxon>
        <taxon>eudicotyledons</taxon>
        <taxon>Gunneridae</taxon>
        <taxon>Pentapetalae</taxon>
        <taxon>asterids</taxon>
        <taxon>campanulids</taxon>
        <taxon>Aquifoliales</taxon>
        <taxon>Aquifoliaceae</taxon>
        <taxon>Ilex</taxon>
    </lineage>
</organism>
<dbReference type="Proteomes" id="UP001642360">
    <property type="component" value="Unassembled WGS sequence"/>
</dbReference>
<evidence type="ECO:0000313" key="2">
    <source>
        <dbReference type="Proteomes" id="UP001642360"/>
    </source>
</evidence>
<name>A0ABC8SEK2_9AQUA</name>
<feature type="non-terminal residue" evidence="1">
    <location>
        <position position="56"/>
    </location>
</feature>
<keyword evidence="2" id="KW-1185">Reference proteome</keyword>
<evidence type="ECO:0000313" key="1">
    <source>
        <dbReference type="EMBL" id="CAK9155628.1"/>
    </source>
</evidence>
<dbReference type="AlphaFoldDB" id="A0ABC8SEK2"/>
<gene>
    <name evidence="1" type="ORF">ILEXP_LOCUS24040</name>
</gene>
<dbReference type="EMBL" id="CAUOFW020002724">
    <property type="protein sequence ID" value="CAK9155628.1"/>
    <property type="molecule type" value="Genomic_DNA"/>
</dbReference>
<accession>A0ABC8SEK2</accession>
<feature type="non-terminal residue" evidence="1">
    <location>
        <position position="1"/>
    </location>
</feature>